<gene>
    <name evidence="2" type="ORF">H8K32_19140</name>
</gene>
<dbReference type="Proteomes" id="UP000634011">
    <property type="component" value="Unassembled WGS sequence"/>
</dbReference>
<dbReference type="Pfam" id="PF13986">
    <property type="entry name" value="DUF4224"/>
    <property type="match status" value="1"/>
</dbReference>
<accession>A0A923KQV0</accession>
<dbReference type="AlphaFoldDB" id="A0A923KQV0"/>
<comment type="caution">
    <text evidence="2">The sequence shown here is derived from an EMBL/GenBank/DDBJ whole genome shotgun (WGS) entry which is preliminary data.</text>
</comment>
<protein>
    <submittedName>
        <fullName evidence="2">DUF4224 domain-containing protein</fullName>
    </submittedName>
</protein>
<evidence type="ECO:0000259" key="1">
    <source>
        <dbReference type="Pfam" id="PF13986"/>
    </source>
</evidence>
<dbReference type="RefSeq" id="WP_186914161.1">
    <property type="nucleotide sequence ID" value="NZ_JACOFV010000025.1"/>
</dbReference>
<keyword evidence="3" id="KW-1185">Reference proteome</keyword>
<evidence type="ECO:0000313" key="2">
    <source>
        <dbReference type="EMBL" id="MBC3864223.1"/>
    </source>
</evidence>
<organism evidence="2 3">
    <name type="scientific">Undibacterium jejuense</name>
    <dbReference type="NCBI Taxonomy" id="1344949"/>
    <lineage>
        <taxon>Bacteria</taxon>
        <taxon>Pseudomonadati</taxon>
        <taxon>Pseudomonadota</taxon>
        <taxon>Betaproteobacteria</taxon>
        <taxon>Burkholderiales</taxon>
        <taxon>Oxalobacteraceae</taxon>
        <taxon>Undibacterium</taxon>
    </lineage>
</organism>
<reference evidence="2" key="1">
    <citation type="submission" date="2020-08" db="EMBL/GenBank/DDBJ databases">
        <title>Novel species isolated from subtropical streams in China.</title>
        <authorList>
            <person name="Lu H."/>
        </authorList>
    </citation>
    <scope>NUCLEOTIDE SEQUENCE</scope>
    <source>
        <strain evidence="2">KACC 12607</strain>
    </source>
</reference>
<proteinExistence type="predicted"/>
<dbReference type="EMBL" id="JACOFV010000025">
    <property type="protein sequence ID" value="MBC3864223.1"/>
    <property type="molecule type" value="Genomic_DNA"/>
</dbReference>
<feature type="domain" description="DUF4224" evidence="1">
    <location>
        <begin position="3"/>
        <end position="47"/>
    </location>
</feature>
<sequence length="73" mass="8281">MYLSAEQLSDLIGCEPKSFACMRRWLKKNGWPFVQSINGFPKVAISYHHARMNGQLKSENESEFEPDFGALGS</sequence>
<dbReference type="InterPro" id="IPR025319">
    <property type="entry name" value="DUF4224"/>
</dbReference>
<evidence type="ECO:0000313" key="3">
    <source>
        <dbReference type="Proteomes" id="UP000634011"/>
    </source>
</evidence>
<name>A0A923KQV0_9BURK</name>